<evidence type="ECO:0000256" key="1">
    <source>
        <dbReference type="SAM" id="Phobius"/>
    </source>
</evidence>
<feature type="transmembrane region" description="Helical" evidence="1">
    <location>
        <begin position="77"/>
        <end position="94"/>
    </location>
</feature>
<feature type="transmembrane region" description="Helical" evidence="1">
    <location>
        <begin position="45"/>
        <end position="65"/>
    </location>
</feature>
<feature type="transmembrane region" description="Helical" evidence="1">
    <location>
        <begin position="101"/>
        <end position="124"/>
    </location>
</feature>
<protein>
    <recommendedName>
        <fullName evidence="2">K+ potassium transporter integral membrane domain-containing protein</fullName>
    </recommendedName>
</protein>
<keyword evidence="1" id="KW-1133">Transmembrane helix</keyword>
<dbReference type="Pfam" id="PF02705">
    <property type="entry name" value="K_trans"/>
    <property type="match status" value="1"/>
</dbReference>
<dbReference type="Proteomes" id="UP000249579">
    <property type="component" value="Unassembled WGS sequence"/>
</dbReference>
<evidence type="ECO:0000313" key="4">
    <source>
        <dbReference type="Proteomes" id="UP000249579"/>
    </source>
</evidence>
<dbReference type="InterPro" id="IPR003855">
    <property type="entry name" value="K+_transporter"/>
</dbReference>
<reference evidence="3 4" key="1">
    <citation type="journal article" date="2018" name="Front. Microbiol.">
        <title>Description and Comparative Genomics of Macrococcus caseolyticus subsp. hominis subsp. nov., Macrococcus goetzii sp. nov., Macrococcus epidermidis sp. nov., and Macrococcus bohemicus sp. nov., Novel Macrococci From Human Clinical Material With Virulence Potential and Suspected Uptake of Foreign DNA by Natural Transformation.</title>
        <authorList>
            <person name="Maslanova I."/>
            <person name="Wertheimer Z."/>
            <person name="Sedlacek I."/>
            <person name="Svec P."/>
            <person name="Indrakova A."/>
            <person name="Kovarovic V."/>
            <person name="Schumann P."/>
            <person name="Sproer C."/>
            <person name="Kralova S."/>
            <person name="Sedo O."/>
            <person name="Kristofova L."/>
            <person name="Vrbovska V."/>
            <person name="Fuzik T."/>
            <person name="Petras P."/>
            <person name="Zdrahal Z."/>
            <person name="Ruzickova V."/>
            <person name="Doskar J."/>
            <person name="Pantucek R."/>
        </authorList>
    </citation>
    <scope>NUCLEOTIDE SEQUENCE [LARGE SCALE GENOMIC DNA]</scope>
    <source>
        <strain evidence="3 4">03/115</strain>
    </source>
</reference>
<name>A0A328A350_9STAP</name>
<dbReference type="PANTHER" id="PTHR30540">
    <property type="entry name" value="OSMOTIC STRESS POTASSIUM TRANSPORTER"/>
    <property type="match status" value="1"/>
</dbReference>
<feature type="domain" description="K+ potassium transporter integral membrane" evidence="2">
    <location>
        <begin position="9"/>
        <end position="164"/>
    </location>
</feature>
<comment type="caution">
    <text evidence="3">The sequence shown here is derived from an EMBL/GenBank/DDBJ whole genome shotgun (WGS) entry which is preliminary data.</text>
</comment>
<feature type="transmembrane region" description="Helical" evidence="1">
    <location>
        <begin position="130"/>
        <end position="148"/>
    </location>
</feature>
<keyword evidence="1" id="KW-0472">Membrane</keyword>
<dbReference type="OrthoDB" id="9805577at2"/>
<gene>
    <name evidence="3" type="ORF">BHX94_08285</name>
</gene>
<sequence length="204" mass="23380">MSDKKFYCASQALITGAYTLVSEAIHLKFIPKLDIKYPSTVKGQMYIPSVTAVIWFLCILVVLYFKTSVNMEAAYDLSIIVTMMMTTILLSYYLKKKQVNTLLLFLTIGFFFILEFAFFISSLAKFMHGGYVAVLISCLIIFVMIVWYNGYLIKDKQSHDVAIDEYLGQLKSLKQDRSVPKFATNLVYLTTNEEDRMVQIICVL</sequence>
<dbReference type="InterPro" id="IPR053951">
    <property type="entry name" value="K_trans_N"/>
</dbReference>
<dbReference type="PANTHER" id="PTHR30540:SF83">
    <property type="entry name" value="K+ POTASSIUM TRANSPORTER"/>
    <property type="match status" value="1"/>
</dbReference>
<organism evidence="3 4">
    <name type="scientific">Macrococcoides bohemicum</name>
    <dbReference type="NCBI Taxonomy" id="1903056"/>
    <lineage>
        <taxon>Bacteria</taxon>
        <taxon>Bacillati</taxon>
        <taxon>Bacillota</taxon>
        <taxon>Bacilli</taxon>
        <taxon>Bacillales</taxon>
        <taxon>Staphylococcaceae</taxon>
        <taxon>Macrococcoides</taxon>
    </lineage>
</organism>
<accession>A0A328A350</accession>
<dbReference type="GO" id="GO:0015079">
    <property type="term" value="F:potassium ion transmembrane transporter activity"/>
    <property type="evidence" value="ECO:0007669"/>
    <property type="project" value="InterPro"/>
</dbReference>
<evidence type="ECO:0000313" key="3">
    <source>
        <dbReference type="EMBL" id="RAK48965.1"/>
    </source>
</evidence>
<dbReference type="EMBL" id="PZJG01000005">
    <property type="protein sequence ID" value="RAK48965.1"/>
    <property type="molecule type" value="Genomic_DNA"/>
</dbReference>
<evidence type="ECO:0000259" key="2">
    <source>
        <dbReference type="Pfam" id="PF02705"/>
    </source>
</evidence>
<proteinExistence type="predicted"/>
<dbReference type="AlphaFoldDB" id="A0A328A350"/>
<dbReference type="GO" id="GO:0016020">
    <property type="term" value="C:membrane"/>
    <property type="evidence" value="ECO:0007669"/>
    <property type="project" value="InterPro"/>
</dbReference>
<keyword evidence="1" id="KW-0812">Transmembrane</keyword>